<proteinExistence type="predicted"/>
<dbReference type="AlphaFoldDB" id="A0A0G0QK50"/>
<dbReference type="Pfam" id="PF07992">
    <property type="entry name" value="Pyr_redox_2"/>
    <property type="match status" value="1"/>
</dbReference>
<keyword evidence="2" id="KW-0560">Oxidoreductase</keyword>
<evidence type="ECO:0000259" key="3">
    <source>
        <dbReference type="Pfam" id="PF07992"/>
    </source>
</evidence>
<gene>
    <name evidence="4" type="ORF">UT75_C0008G0045</name>
</gene>
<dbReference type="PATRIC" id="fig|1619033.3.peg.652"/>
<name>A0A0G0QK50_9BACT</name>
<keyword evidence="1" id="KW-0285">Flavoprotein</keyword>
<comment type="caution">
    <text evidence="4">The sequence shown here is derived from an EMBL/GenBank/DDBJ whole genome shotgun (WGS) entry which is preliminary data.</text>
</comment>
<dbReference type="PRINTS" id="PR00469">
    <property type="entry name" value="PNDRDTASEII"/>
</dbReference>
<accession>A0A0G0QK50</accession>
<organism evidence="4 5">
    <name type="scientific">Candidatus Yanofskybacteria bacterium GW2011_GWE2_40_11</name>
    <dbReference type="NCBI Taxonomy" id="1619033"/>
    <lineage>
        <taxon>Bacteria</taxon>
        <taxon>Candidatus Yanofskyibacteriota</taxon>
    </lineage>
</organism>
<evidence type="ECO:0000256" key="2">
    <source>
        <dbReference type="ARBA" id="ARBA00023002"/>
    </source>
</evidence>
<dbReference type="Gene3D" id="3.50.50.60">
    <property type="entry name" value="FAD/NAD(P)-binding domain"/>
    <property type="match status" value="2"/>
</dbReference>
<evidence type="ECO:0000313" key="4">
    <source>
        <dbReference type="EMBL" id="KKR40523.1"/>
    </source>
</evidence>
<sequence length="307" mass="32661">MIHDLIIIGGSAAGITSGIYAARRGLKFKLIAKDLGGEVATSGEIGNWPGMPKTDGIELARLFKEHLASYGSEIGEGVYVKKITKADDGTFSLEIDSDQIKAKAVIISTGVHPRELNVPGEKDFRGRGVTYCTTCDGPLFGGKVVATIGGGNAAMESGLMMSDIASKVYVINKNVSFKGEQVLIENLAKRSNVEIIYEALTTEIVGDKFVNGIRYKDKNGNTIDLVVEGVFVHIGQIPNSSLAPDDVEKDAYGQIKVNARCETNVPGIFAAGDVTNVAYKQIVIACGQGCIAALSAVEYLNRLVTEK</sequence>
<dbReference type="SUPFAM" id="SSF51905">
    <property type="entry name" value="FAD/NAD(P)-binding domain"/>
    <property type="match status" value="1"/>
</dbReference>
<dbReference type="PRINTS" id="PR00368">
    <property type="entry name" value="FADPNR"/>
</dbReference>
<dbReference type="GO" id="GO:0016491">
    <property type="term" value="F:oxidoreductase activity"/>
    <property type="evidence" value="ECO:0007669"/>
    <property type="project" value="UniProtKB-KW"/>
</dbReference>
<feature type="domain" description="FAD/NAD(P)-binding" evidence="3">
    <location>
        <begin position="4"/>
        <end position="289"/>
    </location>
</feature>
<evidence type="ECO:0000313" key="5">
    <source>
        <dbReference type="Proteomes" id="UP000034072"/>
    </source>
</evidence>
<dbReference type="EMBL" id="LBXZ01000008">
    <property type="protein sequence ID" value="KKR40523.1"/>
    <property type="molecule type" value="Genomic_DNA"/>
</dbReference>
<dbReference type="PANTHER" id="PTHR48105">
    <property type="entry name" value="THIOREDOXIN REDUCTASE 1-RELATED-RELATED"/>
    <property type="match status" value="1"/>
</dbReference>
<protein>
    <submittedName>
        <fullName evidence="4">Alkyl hydroperoxide reductase, F subunit</fullName>
    </submittedName>
</protein>
<dbReference type="Proteomes" id="UP000034072">
    <property type="component" value="Unassembled WGS sequence"/>
</dbReference>
<dbReference type="InterPro" id="IPR023753">
    <property type="entry name" value="FAD/NAD-binding_dom"/>
</dbReference>
<dbReference type="InterPro" id="IPR050097">
    <property type="entry name" value="Ferredoxin-NADP_redctase_2"/>
</dbReference>
<reference evidence="4 5" key="1">
    <citation type="journal article" date="2015" name="Nature">
        <title>rRNA introns, odd ribosomes, and small enigmatic genomes across a large radiation of phyla.</title>
        <authorList>
            <person name="Brown C.T."/>
            <person name="Hug L.A."/>
            <person name="Thomas B.C."/>
            <person name="Sharon I."/>
            <person name="Castelle C.J."/>
            <person name="Singh A."/>
            <person name="Wilkins M.J."/>
            <person name="Williams K.H."/>
            <person name="Banfield J.F."/>
        </authorList>
    </citation>
    <scope>NUCLEOTIDE SEQUENCE [LARGE SCALE GENOMIC DNA]</scope>
</reference>
<evidence type="ECO:0000256" key="1">
    <source>
        <dbReference type="ARBA" id="ARBA00022630"/>
    </source>
</evidence>
<dbReference type="InterPro" id="IPR036188">
    <property type="entry name" value="FAD/NAD-bd_sf"/>
</dbReference>